<keyword evidence="1" id="KW-0812">Transmembrane</keyword>
<feature type="transmembrane region" description="Helical" evidence="1">
    <location>
        <begin position="49"/>
        <end position="68"/>
    </location>
</feature>
<protein>
    <submittedName>
        <fullName evidence="2">Uncharacterized protein</fullName>
    </submittedName>
</protein>
<organism evidence="2 3">
    <name type="scientific">Candidatus Ordinivivax streblomastigis</name>
    <dbReference type="NCBI Taxonomy" id="2540710"/>
    <lineage>
        <taxon>Bacteria</taxon>
        <taxon>Pseudomonadati</taxon>
        <taxon>Bacteroidota</taxon>
        <taxon>Bacteroidia</taxon>
        <taxon>Bacteroidales</taxon>
        <taxon>Candidatus Ordinivivax</taxon>
    </lineage>
</organism>
<comment type="caution">
    <text evidence="2">The sequence shown here is derived from an EMBL/GenBank/DDBJ whole genome shotgun (WGS) entry which is preliminary data.</text>
</comment>
<feature type="transmembrane region" description="Helical" evidence="1">
    <location>
        <begin position="7"/>
        <end position="29"/>
    </location>
</feature>
<dbReference type="Proteomes" id="UP000324575">
    <property type="component" value="Unassembled WGS sequence"/>
</dbReference>
<sequence length="240" mass="27234">MGSILIISLCIILLPLAVILFLFFLLLSISGFIKEDDCWECGNQEGSGILTGVIGVIIFPIGLIRAYVDKIDDIFSDLPKGYLLFDVPQFMKLGKQTILEVILSKQLLNLIDEFVESKSIEEIPIGTVMGVKLIGDNFQIKELNTEFQIVNNDKTTWKWQIKPLKTGESNLFLRVSIKSKIENYLDEVFEKDIYTRNVIVKKNIAFSIKQFFKINWKWLITTLVGSGLILSVLKLLGLIN</sequence>
<keyword evidence="1" id="KW-1133">Transmembrane helix</keyword>
<gene>
    <name evidence="2" type="ORF">EZS26_001659</name>
</gene>
<keyword evidence="1" id="KW-0472">Membrane</keyword>
<dbReference type="EMBL" id="SNRX01000010">
    <property type="protein sequence ID" value="KAA6302058.1"/>
    <property type="molecule type" value="Genomic_DNA"/>
</dbReference>
<name>A0A5M8P0Y7_9BACT</name>
<proteinExistence type="predicted"/>
<feature type="transmembrane region" description="Helical" evidence="1">
    <location>
        <begin position="218"/>
        <end position="239"/>
    </location>
</feature>
<accession>A0A5M8P0Y7</accession>
<reference evidence="2 3" key="1">
    <citation type="submission" date="2019-03" db="EMBL/GenBank/DDBJ databases">
        <title>Single cell metagenomics reveals metabolic interactions within the superorganism composed of flagellate Streblomastix strix and complex community of Bacteroidetes bacteria on its surface.</title>
        <authorList>
            <person name="Treitli S.C."/>
            <person name="Kolisko M."/>
            <person name="Husnik F."/>
            <person name="Keeling P."/>
            <person name="Hampl V."/>
        </authorList>
    </citation>
    <scope>NUCLEOTIDE SEQUENCE [LARGE SCALE GENOMIC DNA]</scope>
    <source>
        <strain evidence="2">St1</strain>
    </source>
</reference>
<dbReference type="AlphaFoldDB" id="A0A5M8P0Y7"/>
<evidence type="ECO:0000313" key="2">
    <source>
        <dbReference type="EMBL" id="KAA6302058.1"/>
    </source>
</evidence>
<evidence type="ECO:0000313" key="3">
    <source>
        <dbReference type="Proteomes" id="UP000324575"/>
    </source>
</evidence>
<evidence type="ECO:0000256" key="1">
    <source>
        <dbReference type="SAM" id="Phobius"/>
    </source>
</evidence>